<dbReference type="AlphaFoldDB" id="A0A5C3QR87"/>
<dbReference type="OrthoDB" id="3201641at2759"/>
<dbReference type="Proteomes" id="UP000305067">
    <property type="component" value="Unassembled WGS sequence"/>
</dbReference>
<sequence>MLNLVHLNNVLRQVVSAPGLLHTAILMTPAGHLISYAAQADSPRPKDEIHVVVGLSVEVWQEERDRGMGVVDSEMGRIAVLAVRNQDVNETEPLMLISLNSSDKVTTEELQTKVGSPWGCLRVWL</sequence>
<evidence type="ECO:0000313" key="1">
    <source>
        <dbReference type="EMBL" id="TFL03330.1"/>
    </source>
</evidence>
<evidence type="ECO:0000313" key="2">
    <source>
        <dbReference type="Proteomes" id="UP000305067"/>
    </source>
</evidence>
<reference evidence="1 2" key="1">
    <citation type="journal article" date="2019" name="Nat. Ecol. Evol.">
        <title>Megaphylogeny resolves global patterns of mushroom evolution.</title>
        <authorList>
            <person name="Varga T."/>
            <person name="Krizsan K."/>
            <person name="Foldi C."/>
            <person name="Dima B."/>
            <person name="Sanchez-Garcia M."/>
            <person name="Sanchez-Ramirez S."/>
            <person name="Szollosi G.J."/>
            <person name="Szarkandi J.G."/>
            <person name="Papp V."/>
            <person name="Albert L."/>
            <person name="Andreopoulos W."/>
            <person name="Angelini C."/>
            <person name="Antonin V."/>
            <person name="Barry K.W."/>
            <person name="Bougher N.L."/>
            <person name="Buchanan P."/>
            <person name="Buyck B."/>
            <person name="Bense V."/>
            <person name="Catcheside P."/>
            <person name="Chovatia M."/>
            <person name="Cooper J."/>
            <person name="Damon W."/>
            <person name="Desjardin D."/>
            <person name="Finy P."/>
            <person name="Geml J."/>
            <person name="Haridas S."/>
            <person name="Hughes K."/>
            <person name="Justo A."/>
            <person name="Karasinski D."/>
            <person name="Kautmanova I."/>
            <person name="Kiss B."/>
            <person name="Kocsube S."/>
            <person name="Kotiranta H."/>
            <person name="LaButti K.M."/>
            <person name="Lechner B.E."/>
            <person name="Liimatainen K."/>
            <person name="Lipzen A."/>
            <person name="Lukacs Z."/>
            <person name="Mihaltcheva S."/>
            <person name="Morgado L.N."/>
            <person name="Niskanen T."/>
            <person name="Noordeloos M.E."/>
            <person name="Ohm R.A."/>
            <person name="Ortiz-Santana B."/>
            <person name="Ovrebo C."/>
            <person name="Racz N."/>
            <person name="Riley R."/>
            <person name="Savchenko A."/>
            <person name="Shiryaev A."/>
            <person name="Soop K."/>
            <person name="Spirin V."/>
            <person name="Szebenyi C."/>
            <person name="Tomsovsky M."/>
            <person name="Tulloss R.E."/>
            <person name="Uehling J."/>
            <person name="Grigoriev I.V."/>
            <person name="Vagvolgyi C."/>
            <person name="Papp T."/>
            <person name="Martin F.M."/>
            <person name="Miettinen O."/>
            <person name="Hibbett D.S."/>
            <person name="Nagy L.G."/>
        </authorList>
    </citation>
    <scope>NUCLEOTIDE SEQUENCE [LARGE SCALE GENOMIC DNA]</scope>
    <source>
        <strain evidence="1 2">CBS 309.79</strain>
    </source>
</reference>
<gene>
    <name evidence="1" type="ORF">BDV98DRAFT_504378</name>
</gene>
<proteinExistence type="predicted"/>
<dbReference type="EMBL" id="ML178820">
    <property type="protein sequence ID" value="TFL03330.1"/>
    <property type="molecule type" value="Genomic_DNA"/>
</dbReference>
<protein>
    <recommendedName>
        <fullName evidence="3">Roadblock/LAMTOR2 domain-containing protein</fullName>
    </recommendedName>
</protein>
<dbReference type="Gene3D" id="3.30.450.30">
    <property type="entry name" value="Dynein light chain 2a, cytoplasmic"/>
    <property type="match status" value="1"/>
</dbReference>
<evidence type="ECO:0008006" key="3">
    <source>
        <dbReference type="Google" id="ProtNLM"/>
    </source>
</evidence>
<keyword evidence="2" id="KW-1185">Reference proteome</keyword>
<organism evidence="1 2">
    <name type="scientific">Pterulicium gracile</name>
    <dbReference type="NCBI Taxonomy" id="1884261"/>
    <lineage>
        <taxon>Eukaryota</taxon>
        <taxon>Fungi</taxon>
        <taxon>Dikarya</taxon>
        <taxon>Basidiomycota</taxon>
        <taxon>Agaricomycotina</taxon>
        <taxon>Agaricomycetes</taxon>
        <taxon>Agaricomycetidae</taxon>
        <taxon>Agaricales</taxon>
        <taxon>Pleurotineae</taxon>
        <taxon>Pterulaceae</taxon>
        <taxon>Pterulicium</taxon>
    </lineage>
</organism>
<accession>A0A5C3QR87</accession>
<name>A0A5C3QR87_9AGAR</name>